<dbReference type="KEGG" id="slom:PXH66_07140"/>
<dbReference type="PANTHER" id="PTHR21240">
    <property type="entry name" value="2-AMINO-3-CARBOXYLMUCONATE-6-SEMIALDEHYDE DECARBOXYLASE"/>
    <property type="match status" value="1"/>
</dbReference>
<dbReference type="SUPFAM" id="SSF51556">
    <property type="entry name" value="Metallo-dependent hydrolases"/>
    <property type="match status" value="1"/>
</dbReference>
<dbReference type="EMBL" id="CP119075">
    <property type="protein sequence ID" value="WED66623.1"/>
    <property type="molecule type" value="Genomic_DNA"/>
</dbReference>
<dbReference type="RefSeq" id="WP_330927971.1">
    <property type="nucleotide sequence ID" value="NZ_CP119075.1"/>
</dbReference>
<keyword evidence="4" id="KW-1185">Reference proteome</keyword>
<dbReference type="InterPro" id="IPR032465">
    <property type="entry name" value="ACMSD"/>
</dbReference>
<gene>
    <name evidence="3" type="ORF">PXH66_07140</name>
</gene>
<keyword evidence="1" id="KW-0456">Lyase</keyword>
<evidence type="ECO:0000313" key="3">
    <source>
        <dbReference type="EMBL" id="WED66623.1"/>
    </source>
</evidence>
<dbReference type="GO" id="GO:0019748">
    <property type="term" value="P:secondary metabolic process"/>
    <property type="evidence" value="ECO:0007669"/>
    <property type="project" value="TreeGrafter"/>
</dbReference>
<dbReference type="Gene3D" id="3.20.20.140">
    <property type="entry name" value="Metal-dependent hydrolases"/>
    <property type="match status" value="1"/>
</dbReference>
<sequence>MTRILDCHIHAYPPEVFHNPRAWGEAHNEPWFTHCVAPVGKPTIQAWADTDTLLRDMDRAGVEKVVMLGWYWEHQETCEIQNQWFMDWHREHPDRIHAFATVKPSSGQRGLDNVNRCLDAGLCGLGELLPQAQGFSFQDDDFAKLVEVAVAADVPFNLHVTDPLIIGEASTIPTPLGDYLQLAMDYPEATFILAHWGGGIPFFENNPRVKKHLKNVYYDTAASPLLYDKEIFRHVTSMIGPDRILFGTDYPIMLHPRDSKDADFARMIQEIRDAGLTADEFDAIMGGNLLKLLKLD</sequence>
<organism evidence="3 4">
    <name type="scientific">Synoicihabitans lomoniglobus</name>
    <dbReference type="NCBI Taxonomy" id="2909285"/>
    <lineage>
        <taxon>Bacteria</taxon>
        <taxon>Pseudomonadati</taxon>
        <taxon>Verrucomicrobiota</taxon>
        <taxon>Opitutia</taxon>
        <taxon>Opitutales</taxon>
        <taxon>Opitutaceae</taxon>
        <taxon>Synoicihabitans</taxon>
    </lineage>
</organism>
<dbReference type="GO" id="GO:0016831">
    <property type="term" value="F:carboxy-lyase activity"/>
    <property type="evidence" value="ECO:0007669"/>
    <property type="project" value="InterPro"/>
</dbReference>
<name>A0AAF0CRA5_9BACT</name>
<evidence type="ECO:0000256" key="1">
    <source>
        <dbReference type="ARBA" id="ARBA00023239"/>
    </source>
</evidence>
<reference evidence="3" key="1">
    <citation type="submission" date="2023-03" db="EMBL/GenBank/DDBJ databases">
        <title>Lomoglobus Profundus gen. nov., sp. nov., a novel member of the phylum Verrucomicrobia, isolated from deep-marine sediment of South China Sea.</title>
        <authorList>
            <person name="Ahmad T."/>
            <person name="Ishaq S.E."/>
            <person name="Wang F."/>
        </authorList>
    </citation>
    <scope>NUCLEOTIDE SEQUENCE</scope>
    <source>
        <strain evidence="3">LMO-M01</strain>
    </source>
</reference>
<dbReference type="GO" id="GO:0005737">
    <property type="term" value="C:cytoplasm"/>
    <property type="evidence" value="ECO:0007669"/>
    <property type="project" value="TreeGrafter"/>
</dbReference>
<dbReference type="Proteomes" id="UP001218638">
    <property type="component" value="Chromosome"/>
</dbReference>
<accession>A0AAF0CRA5</accession>
<dbReference type="Pfam" id="PF04909">
    <property type="entry name" value="Amidohydro_2"/>
    <property type="match status" value="1"/>
</dbReference>
<feature type="domain" description="Amidohydrolase-related" evidence="2">
    <location>
        <begin position="6"/>
        <end position="294"/>
    </location>
</feature>
<protein>
    <submittedName>
        <fullName evidence="3">Amidohydrolase family protein</fullName>
    </submittedName>
</protein>
<dbReference type="PANTHER" id="PTHR21240:SF28">
    <property type="entry name" value="ISO-OROTATE DECARBOXYLASE (EUROFUNG)"/>
    <property type="match status" value="1"/>
</dbReference>
<evidence type="ECO:0000313" key="4">
    <source>
        <dbReference type="Proteomes" id="UP001218638"/>
    </source>
</evidence>
<dbReference type="InterPro" id="IPR006680">
    <property type="entry name" value="Amidohydro-rel"/>
</dbReference>
<evidence type="ECO:0000259" key="2">
    <source>
        <dbReference type="Pfam" id="PF04909"/>
    </source>
</evidence>
<dbReference type="InterPro" id="IPR032466">
    <property type="entry name" value="Metal_Hydrolase"/>
</dbReference>
<dbReference type="AlphaFoldDB" id="A0AAF0CRA5"/>
<dbReference type="GO" id="GO:0016787">
    <property type="term" value="F:hydrolase activity"/>
    <property type="evidence" value="ECO:0007669"/>
    <property type="project" value="InterPro"/>
</dbReference>
<proteinExistence type="predicted"/>